<gene>
    <name evidence="2" type="ORF">HNR46_000815</name>
</gene>
<dbReference type="Proteomes" id="UP000557717">
    <property type="component" value="Unassembled WGS sequence"/>
</dbReference>
<keyword evidence="1" id="KW-0732">Signal</keyword>
<accession>A0A840UWQ2</accession>
<comment type="caution">
    <text evidence="2">The sequence shown here is derived from an EMBL/GenBank/DDBJ whole genome shotgun (WGS) entry which is preliminary data.</text>
</comment>
<reference evidence="2 3" key="1">
    <citation type="submission" date="2020-08" db="EMBL/GenBank/DDBJ databases">
        <title>Genomic Encyclopedia of Type Strains, Phase IV (KMG-IV): sequencing the most valuable type-strain genomes for metagenomic binning, comparative biology and taxonomic classification.</title>
        <authorList>
            <person name="Goeker M."/>
        </authorList>
    </citation>
    <scope>NUCLEOTIDE SEQUENCE [LARGE SCALE GENOMIC DNA]</scope>
    <source>
        <strain evidence="2 3">YC6886</strain>
    </source>
</reference>
<proteinExistence type="predicted"/>
<sequence length="553" mass="60468">MRFAWMACLMVGAVVAEEVPAMPEVAALIAPQVAALPDPAPPAVKGGVKMTITALNREVQQAVCDGLTCLHAGWDFEAYRHFVKALEGDPDCLMAHWGVGLALLHGSDDFSEEREAALNRILGLVDRGVGTDLEHRYVFGLTKLIQEGAREASAVFASAAEEYPNDPQLGLLQALLGRGGYDIMGDVTPDQERSEAVVRELIVKHPELSYLRYALLAMRAEAPDLEKDLEMARGLTMESPEFPPYFHLLGHFEWRSGHHQEAQQAFGWAADAYSEWMESTGLGALDCPGWTKAESYRAVALASKGDYETALAAAKALAGVKVPVDRATSDGARMLLWEGKTLPARILMRRGRQEDLEEARKLLPSVEETKGLRDHTLAVWSFQAFSTAVGAQLAMQQGDQEAAGVLVQDFTRLGSTFVETRQVAAARGEQSHWIRCFHAMEEMSGELTGLLAMSGPEGSRGSAYNWFLSARDHQRRASVMMPPMVLTPMGVRLSDYLSSEEKWDKALEALETGLTSYPNDVELLQRLVTVAEKADQPERSAEAQAILKGLAGS</sequence>
<dbReference type="Gene3D" id="1.25.40.10">
    <property type="entry name" value="Tetratricopeptide repeat domain"/>
    <property type="match status" value="1"/>
</dbReference>
<name>A0A840UWQ2_9BACT</name>
<evidence type="ECO:0000313" key="2">
    <source>
        <dbReference type="EMBL" id="MBB5350587.1"/>
    </source>
</evidence>
<organism evidence="2 3">
    <name type="scientific">Haloferula luteola</name>
    <dbReference type="NCBI Taxonomy" id="595692"/>
    <lineage>
        <taxon>Bacteria</taxon>
        <taxon>Pseudomonadati</taxon>
        <taxon>Verrucomicrobiota</taxon>
        <taxon>Verrucomicrobiia</taxon>
        <taxon>Verrucomicrobiales</taxon>
        <taxon>Verrucomicrobiaceae</taxon>
        <taxon>Haloferula</taxon>
    </lineage>
</organism>
<evidence type="ECO:0000256" key="1">
    <source>
        <dbReference type="SAM" id="SignalP"/>
    </source>
</evidence>
<protein>
    <submittedName>
        <fullName evidence="2">Tetratricopeptide (TPR) repeat protein</fullName>
    </submittedName>
</protein>
<dbReference type="SUPFAM" id="SSF48452">
    <property type="entry name" value="TPR-like"/>
    <property type="match status" value="1"/>
</dbReference>
<feature type="chain" id="PRO_5032345137" evidence="1">
    <location>
        <begin position="17"/>
        <end position="553"/>
    </location>
</feature>
<dbReference type="RefSeq" id="WP_184016021.1">
    <property type="nucleotide sequence ID" value="NZ_JACHFD010000003.1"/>
</dbReference>
<keyword evidence="3" id="KW-1185">Reference proteome</keyword>
<evidence type="ECO:0000313" key="3">
    <source>
        <dbReference type="Proteomes" id="UP000557717"/>
    </source>
</evidence>
<dbReference type="EMBL" id="JACHFD010000003">
    <property type="protein sequence ID" value="MBB5350587.1"/>
    <property type="molecule type" value="Genomic_DNA"/>
</dbReference>
<dbReference type="AlphaFoldDB" id="A0A840UWQ2"/>
<feature type="signal peptide" evidence="1">
    <location>
        <begin position="1"/>
        <end position="16"/>
    </location>
</feature>
<dbReference type="InterPro" id="IPR011990">
    <property type="entry name" value="TPR-like_helical_dom_sf"/>
</dbReference>